<dbReference type="AlphaFoldDB" id="A0A1E3B694"/>
<sequence length="272" mass="30021">MATSMFSVGWCRPITLLLLLLWTTFLHLTSAQLCTFWDGGCVDPLAQTAISLDLPPLFLEDVNLYYAYDANSQGKGHGPMTKVSYWLRYGREINSSAITTNRTSELSLRVGNLTGTPSGNNNGCDGIWGPRCSRDLKNLLSGAIYELATEGEYNSNPLQTVLNQMHSTPPYLENCPPQFFDVQSAPVIRFAQESKPERTATIQTAGSNLSPWKTWYIDRMSALQQAEQIAVAIFSRSPSDDSPPPKSKDDVRIELACLQAPSGNTFNEDPDS</sequence>
<comment type="caution">
    <text evidence="2">The sequence shown here is derived from an EMBL/GenBank/DDBJ whole genome shotgun (WGS) entry which is preliminary data.</text>
</comment>
<evidence type="ECO:0000313" key="3">
    <source>
        <dbReference type="Proteomes" id="UP000094569"/>
    </source>
</evidence>
<dbReference type="VEuPathDB" id="FungiDB:SI65_07974"/>
<accession>A0A1E3B694</accession>
<keyword evidence="3" id="KW-1185">Reference proteome</keyword>
<name>A0A1E3B694_ASPCR</name>
<feature type="chain" id="PRO_5009123440" evidence="1">
    <location>
        <begin position="32"/>
        <end position="272"/>
    </location>
</feature>
<reference evidence="2 3" key="1">
    <citation type="journal article" date="2016" name="BMC Genomics">
        <title>Comparative genomic and transcriptomic analyses of the Fuzhuan brick tea-fermentation fungus Aspergillus cristatus.</title>
        <authorList>
            <person name="Ge Y."/>
            <person name="Wang Y."/>
            <person name="Liu Y."/>
            <person name="Tan Y."/>
            <person name="Ren X."/>
            <person name="Zhang X."/>
            <person name="Hyde K.D."/>
            <person name="Liu Y."/>
            <person name="Liu Z."/>
        </authorList>
    </citation>
    <scope>NUCLEOTIDE SEQUENCE [LARGE SCALE GENOMIC DNA]</scope>
    <source>
        <strain evidence="2 3">GZAAS20.1005</strain>
    </source>
</reference>
<feature type="signal peptide" evidence="1">
    <location>
        <begin position="1"/>
        <end position="31"/>
    </location>
</feature>
<evidence type="ECO:0000256" key="1">
    <source>
        <dbReference type="SAM" id="SignalP"/>
    </source>
</evidence>
<proteinExistence type="predicted"/>
<dbReference type="EMBL" id="JXNT01000011">
    <property type="protein sequence ID" value="ODM16467.1"/>
    <property type="molecule type" value="Genomic_DNA"/>
</dbReference>
<dbReference type="Proteomes" id="UP000094569">
    <property type="component" value="Unassembled WGS sequence"/>
</dbReference>
<keyword evidence="1" id="KW-0732">Signal</keyword>
<gene>
    <name evidence="2" type="ORF">SI65_07974</name>
</gene>
<protein>
    <submittedName>
        <fullName evidence="2">Uncharacterized protein</fullName>
    </submittedName>
</protein>
<evidence type="ECO:0000313" key="2">
    <source>
        <dbReference type="EMBL" id="ODM16467.1"/>
    </source>
</evidence>
<organism evidence="2 3">
    <name type="scientific">Aspergillus cristatus</name>
    <name type="common">Chinese Fuzhuan brick tea-fermentation fungus</name>
    <name type="synonym">Eurotium cristatum</name>
    <dbReference type="NCBI Taxonomy" id="573508"/>
    <lineage>
        <taxon>Eukaryota</taxon>
        <taxon>Fungi</taxon>
        <taxon>Dikarya</taxon>
        <taxon>Ascomycota</taxon>
        <taxon>Pezizomycotina</taxon>
        <taxon>Eurotiomycetes</taxon>
        <taxon>Eurotiomycetidae</taxon>
        <taxon>Eurotiales</taxon>
        <taxon>Aspergillaceae</taxon>
        <taxon>Aspergillus</taxon>
        <taxon>Aspergillus subgen. Aspergillus</taxon>
    </lineage>
</organism>
<dbReference type="OrthoDB" id="4524870at2759"/>